<gene>
    <name evidence="6" type="ORF">D934_13890</name>
</gene>
<evidence type="ECO:0000256" key="3">
    <source>
        <dbReference type="ARBA" id="ARBA00022989"/>
    </source>
</evidence>
<dbReference type="Pfam" id="PF05101">
    <property type="entry name" value="VirB3"/>
    <property type="match status" value="1"/>
</dbReference>
<dbReference type="AlphaFoldDB" id="A0A060HFK2"/>
<evidence type="ECO:0000256" key="2">
    <source>
        <dbReference type="ARBA" id="ARBA00022692"/>
    </source>
</evidence>
<reference evidence="6 7" key="1">
    <citation type="submission" date="2013-08" db="EMBL/GenBank/DDBJ databases">
        <title>Xylella fastidiosa sandyi ann1 annotation.</title>
        <authorList>
            <person name="Stouthamer R."/>
            <person name="Nunney L."/>
        </authorList>
    </citation>
    <scope>NUCLEOTIDE SEQUENCE [LARGE SCALE GENOMIC DNA]</scope>
    <source>
        <strain evidence="7">ann-1</strain>
        <plasmid evidence="7">Plasmid unnamed1</plasmid>
    </source>
</reference>
<dbReference type="Proteomes" id="UP000027215">
    <property type="component" value="Plasmid unnamed1"/>
</dbReference>
<evidence type="ECO:0000256" key="1">
    <source>
        <dbReference type="ARBA" id="ARBA00004370"/>
    </source>
</evidence>
<feature type="transmembrane region" description="Helical" evidence="5">
    <location>
        <begin position="21"/>
        <end position="44"/>
    </location>
</feature>
<name>A0A060HFK2_XYLFS</name>
<feature type="transmembrane region" description="Helical" evidence="5">
    <location>
        <begin position="50"/>
        <end position="70"/>
    </location>
</feature>
<comment type="subcellular location">
    <subcellularLocation>
        <location evidence="1">Membrane</location>
    </subcellularLocation>
</comment>
<geneLocation type="plasmid" evidence="6 7">
    <name>unnamed1</name>
</geneLocation>
<dbReference type="InterPro" id="IPR007792">
    <property type="entry name" value="T4SS_VirB3/TrbD/AvhB"/>
</dbReference>
<keyword evidence="6" id="KW-0614">Plasmid</keyword>
<proteinExistence type="predicted"/>
<protein>
    <submittedName>
        <fullName evidence="6">Uncharacterized protein</fullName>
    </submittedName>
</protein>
<dbReference type="PATRIC" id="fig|155920.8.peg.3284"/>
<organism evidence="6 7">
    <name type="scientific">Xylella fastidiosa subsp. sandyi Ann-1</name>
    <dbReference type="NCBI Taxonomy" id="155920"/>
    <lineage>
        <taxon>Bacteria</taxon>
        <taxon>Pseudomonadati</taxon>
        <taxon>Pseudomonadota</taxon>
        <taxon>Gammaproteobacteria</taxon>
        <taxon>Lysobacterales</taxon>
        <taxon>Lysobacteraceae</taxon>
        <taxon>Xylella</taxon>
    </lineage>
</organism>
<evidence type="ECO:0000313" key="6">
    <source>
        <dbReference type="EMBL" id="AIC11732.1"/>
    </source>
</evidence>
<keyword evidence="4 5" id="KW-0472">Membrane</keyword>
<evidence type="ECO:0000313" key="7">
    <source>
        <dbReference type="Proteomes" id="UP000027215"/>
    </source>
</evidence>
<accession>A0A060HFK2</accession>
<evidence type="ECO:0000256" key="5">
    <source>
        <dbReference type="SAM" id="Phobius"/>
    </source>
</evidence>
<keyword evidence="3 5" id="KW-1133">Transmembrane helix</keyword>
<sequence length="127" mass="14095">MTDEQSPEEYISYNGLGRSPMIWGIPYMAGLAIMCLSLLGGLLLGTFVASWGWLFSLIGVPMILFVKIICTNDNKAIRILMLEVKWSLLKALNGNAKYHGGTMAIAPTTYGRKLKNVKRYFKKTVCG</sequence>
<dbReference type="RefSeq" id="WP_024748610.1">
    <property type="nucleotide sequence ID" value="NZ_CP006697.1"/>
</dbReference>
<dbReference type="EMBL" id="CP006697">
    <property type="protein sequence ID" value="AIC11732.1"/>
    <property type="molecule type" value="Genomic_DNA"/>
</dbReference>
<keyword evidence="2 5" id="KW-0812">Transmembrane</keyword>
<evidence type="ECO:0000256" key="4">
    <source>
        <dbReference type="ARBA" id="ARBA00023136"/>
    </source>
</evidence>
<dbReference type="HOGENOM" id="CLU_152011_0_0_6"/>
<dbReference type="GO" id="GO:0016020">
    <property type="term" value="C:membrane"/>
    <property type="evidence" value="ECO:0007669"/>
    <property type="project" value="UniProtKB-SubCell"/>
</dbReference>
<dbReference type="KEGG" id="xfs:D934_13890"/>